<dbReference type="GO" id="GO:0005524">
    <property type="term" value="F:ATP binding"/>
    <property type="evidence" value="ECO:0007669"/>
    <property type="project" value="UniProtKB-KW"/>
</dbReference>
<evidence type="ECO:0000256" key="11">
    <source>
        <dbReference type="ARBA" id="ARBA00023012"/>
    </source>
</evidence>
<dbReference type="InterPro" id="IPR001789">
    <property type="entry name" value="Sig_transdc_resp-reg_receiver"/>
</dbReference>
<gene>
    <name evidence="19" type="ORF">FVR03_01715</name>
</gene>
<evidence type="ECO:0000256" key="8">
    <source>
        <dbReference type="ARBA" id="ARBA00022777"/>
    </source>
</evidence>
<feature type="domain" description="Response regulatory" evidence="16">
    <location>
        <begin position="448"/>
        <end position="562"/>
    </location>
</feature>
<dbReference type="SUPFAM" id="SSF52172">
    <property type="entry name" value="CheY-like"/>
    <property type="match status" value="1"/>
</dbReference>
<dbReference type="PROSITE" id="PS50113">
    <property type="entry name" value="PAC"/>
    <property type="match status" value="1"/>
</dbReference>
<evidence type="ECO:0000313" key="19">
    <source>
        <dbReference type="EMBL" id="TXK52164.1"/>
    </source>
</evidence>
<dbReference type="InterPro" id="IPR003661">
    <property type="entry name" value="HisK_dim/P_dom"/>
</dbReference>
<dbReference type="Pfam" id="PF00512">
    <property type="entry name" value="HisKA"/>
    <property type="match status" value="1"/>
</dbReference>
<dbReference type="InterPro" id="IPR003594">
    <property type="entry name" value="HATPase_dom"/>
</dbReference>
<comment type="subcellular location">
    <subcellularLocation>
        <location evidence="2">Membrane</location>
    </subcellularLocation>
</comment>
<keyword evidence="6" id="KW-0812">Transmembrane</keyword>
<dbReference type="FunFam" id="1.10.287.130:FF:000004">
    <property type="entry name" value="Ethylene receptor 1"/>
    <property type="match status" value="1"/>
</dbReference>
<evidence type="ECO:0000256" key="10">
    <source>
        <dbReference type="ARBA" id="ARBA00022989"/>
    </source>
</evidence>
<evidence type="ECO:0000313" key="20">
    <source>
        <dbReference type="Proteomes" id="UP000321926"/>
    </source>
</evidence>
<dbReference type="Gene3D" id="3.30.565.10">
    <property type="entry name" value="Histidine kinase-like ATPase, C-terminal domain"/>
    <property type="match status" value="1"/>
</dbReference>
<dbReference type="Gene3D" id="3.40.50.2300">
    <property type="match status" value="1"/>
</dbReference>
<evidence type="ECO:0000256" key="4">
    <source>
        <dbReference type="ARBA" id="ARBA00022553"/>
    </source>
</evidence>
<evidence type="ECO:0000259" key="17">
    <source>
        <dbReference type="PROSITE" id="PS50112"/>
    </source>
</evidence>
<dbReference type="NCBIfam" id="TIGR00229">
    <property type="entry name" value="sensory_box"/>
    <property type="match status" value="1"/>
</dbReference>
<dbReference type="InterPro" id="IPR004358">
    <property type="entry name" value="Sig_transdc_His_kin-like_C"/>
</dbReference>
<keyword evidence="5" id="KW-0808">Transferase</keyword>
<feature type="domain" description="PAS" evidence="17">
    <location>
        <begin position="56"/>
        <end position="126"/>
    </location>
</feature>
<proteinExistence type="predicted"/>
<dbReference type="InterPro" id="IPR005467">
    <property type="entry name" value="His_kinase_dom"/>
</dbReference>
<evidence type="ECO:0000259" key="16">
    <source>
        <dbReference type="PROSITE" id="PS50110"/>
    </source>
</evidence>
<dbReference type="SUPFAM" id="SSF47384">
    <property type="entry name" value="Homodimeric domain of signal transducing histidine kinase"/>
    <property type="match status" value="1"/>
</dbReference>
<dbReference type="CDD" id="cd00130">
    <property type="entry name" value="PAS"/>
    <property type="match status" value="1"/>
</dbReference>
<keyword evidence="14" id="KW-0175">Coiled coil</keyword>
<dbReference type="PROSITE" id="PS50112">
    <property type="entry name" value="PAS"/>
    <property type="match status" value="1"/>
</dbReference>
<dbReference type="EMBL" id="VRTY01000004">
    <property type="protein sequence ID" value="TXK52164.1"/>
    <property type="molecule type" value="Genomic_DNA"/>
</dbReference>
<dbReference type="OrthoDB" id="9797097at2"/>
<dbReference type="CDD" id="cd16922">
    <property type="entry name" value="HATPase_EvgS-ArcB-TorS-like"/>
    <property type="match status" value="1"/>
</dbReference>
<evidence type="ECO:0000259" key="18">
    <source>
        <dbReference type="PROSITE" id="PS50113"/>
    </source>
</evidence>
<dbReference type="PANTHER" id="PTHR45339">
    <property type="entry name" value="HYBRID SIGNAL TRANSDUCTION HISTIDINE KINASE J"/>
    <property type="match status" value="1"/>
</dbReference>
<feature type="coiled-coil region" evidence="14">
    <location>
        <begin position="166"/>
        <end position="200"/>
    </location>
</feature>
<evidence type="ECO:0000256" key="2">
    <source>
        <dbReference type="ARBA" id="ARBA00004370"/>
    </source>
</evidence>
<dbReference type="InterPro" id="IPR000014">
    <property type="entry name" value="PAS"/>
</dbReference>
<keyword evidence="7" id="KW-0547">Nucleotide-binding</keyword>
<dbReference type="PANTHER" id="PTHR45339:SF1">
    <property type="entry name" value="HYBRID SIGNAL TRANSDUCTION HISTIDINE KINASE J"/>
    <property type="match status" value="1"/>
</dbReference>
<evidence type="ECO:0000259" key="15">
    <source>
        <dbReference type="PROSITE" id="PS50109"/>
    </source>
</evidence>
<dbReference type="Proteomes" id="UP000321926">
    <property type="component" value="Unassembled WGS sequence"/>
</dbReference>
<dbReference type="PROSITE" id="PS50109">
    <property type="entry name" value="HIS_KIN"/>
    <property type="match status" value="1"/>
</dbReference>
<comment type="caution">
    <text evidence="19">The sequence shown here is derived from an EMBL/GenBank/DDBJ whole genome shotgun (WGS) entry which is preliminary data.</text>
</comment>
<evidence type="ECO:0000256" key="12">
    <source>
        <dbReference type="ARBA" id="ARBA00023136"/>
    </source>
</evidence>
<feature type="modified residue" description="4-aspartylphosphate" evidence="13">
    <location>
        <position position="497"/>
    </location>
</feature>
<name>A0A5C8KES1_9BACT</name>
<feature type="domain" description="PAC" evidence="18">
    <location>
        <begin position="129"/>
        <end position="182"/>
    </location>
</feature>
<evidence type="ECO:0000256" key="9">
    <source>
        <dbReference type="ARBA" id="ARBA00022840"/>
    </source>
</evidence>
<dbReference type="InterPro" id="IPR000700">
    <property type="entry name" value="PAS-assoc_C"/>
</dbReference>
<comment type="catalytic activity">
    <reaction evidence="1">
        <text>ATP + protein L-histidine = ADP + protein N-phospho-L-histidine.</text>
        <dbReference type="EC" id="2.7.13.3"/>
    </reaction>
</comment>
<feature type="domain" description="Histidine kinase" evidence="15">
    <location>
        <begin position="200"/>
        <end position="424"/>
    </location>
</feature>
<evidence type="ECO:0000256" key="5">
    <source>
        <dbReference type="ARBA" id="ARBA00022679"/>
    </source>
</evidence>
<dbReference type="RefSeq" id="WP_147920034.1">
    <property type="nucleotide sequence ID" value="NZ_VRTY01000004.1"/>
</dbReference>
<dbReference type="SMART" id="SM00387">
    <property type="entry name" value="HATPase_c"/>
    <property type="match status" value="1"/>
</dbReference>
<keyword evidence="10" id="KW-1133">Transmembrane helix</keyword>
<dbReference type="AlphaFoldDB" id="A0A5C8KES1"/>
<keyword evidence="8" id="KW-0418">Kinase</keyword>
<protein>
    <recommendedName>
        <fullName evidence="3">histidine kinase</fullName>
        <ecNumber evidence="3">2.7.13.3</ecNumber>
    </recommendedName>
</protein>
<dbReference type="Pfam" id="PF13426">
    <property type="entry name" value="PAS_9"/>
    <property type="match status" value="1"/>
</dbReference>
<keyword evidence="20" id="KW-1185">Reference proteome</keyword>
<dbReference type="PROSITE" id="PS50110">
    <property type="entry name" value="RESPONSE_REGULATORY"/>
    <property type="match status" value="1"/>
</dbReference>
<dbReference type="SUPFAM" id="SSF55874">
    <property type="entry name" value="ATPase domain of HSP90 chaperone/DNA topoisomerase II/histidine kinase"/>
    <property type="match status" value="1"/>
</dbReference>
<keyword evidence="11" id="KW-0902">Two-component regulatory system</keyword>
<sequence>MKVLKERIEDIISLIAEVANGNFDYQIEATETGDELDAIISGISMLGQELKSSTVSRDFMQSIYQGVVDMLVILNPDLTVRAVNEAFEELLDLKEEEVAGQQLADLVHPNDALRLQAAYTKFKAEGKCLNVELLLQPRHRQNPLPVSCSFSYLKNSQKEIDGILIIAKDITEIKRTEQELKEAKNKAEAANEAKSNFLSSMSHEIRTPLNGIMGFTDLLMQTDLNKSQKQYLNLIKTSGSTLTKLLSDILDLHRIEQDKISLELIPFDLRTTASANLEPYKHLAQAKKVAFSYTFDEAIPEIVIGDPNRINQVLINLVSNAIKFTENGAITIHHRVDKIDQENLLLTCTVTDTGVGIPAAKQAIIFDSFTQSDQSTSRRYGGFGLGLTISKKLVAILDGELGVVSPPPGKQQGSSFWFTVKLQAANNQPEDTSADLVELDFRLEKEKKILVVDDNEINIFLMQDILENFGATVTTALSGEEAITLAHDTPFDIIFMDIQMPDIDGLEATAELRKAGFTGTIIAFSANAYKDDIYKSLAAGMNDHLCKPFTQEDLIALLTKWG</sequence>
<evidence type="ECO:0000256" key="7">
    <source>
        <dbReference type="ARBA" id="ARBA00022741"/>
    </source>
</evidence>
<dbReference type="InterPro" id="IPR035965">
    <property type="entry name" value="PAS-like_dom_sf"/>
</dbReference>
<dbReference type="Pfam" id="PF00072">
    <property type="entry name" value="Response_reg"/>
    <property type="match status" value="1"/>
</dbReference>
<dbReference type="InterPro" id="IPR036890">
    <property type="entry name" value="HATPase_C_sf"/>
</dbReference>
<dbReference type="InterPro" id="IPR036097">
    <property type="entry name" value="HisK_dim/P_sf"/>
</dbReference>
<dbReference type="SUPFAM" id="SSF55785">
    <property type="entry name" value="PYP-like sensor domain (PAS domain)"/>
    <property type="match status" value="1"/>
</dbReference>
<dbReference type="CDD" id="cd00082">
    <property type="entry name" value="HisKA"/>
    <property type="match status" value="1"/>
</dbReference>
<dbReference type="Pfam" id="PF02518">
    <property type="entry name" value="HATPase_c"/>
    <property type="match status" value="1"/>
</dbReference>
<accession>A0A5C8KES1</accession>
<dbReference type="Gene3D" id="1.10.287.130">
    <property type="match status" value="1"/>
</dbReference>
<dbReference type="FunFam" id="3.30.565.10:FF:000010">
    <property type="entry name" value="Sensor histidine kinase RcsC"/>
    <property type="match status" value="1"/>
</dbReference>
<evidence type="ECO:0000256" key="3">
    <source>
        <dbReference type="ARBA" id="ARBA00012438"/>
    </source>
</evidence>
<dbReference type="GO" id="GO:0016020">
    <property type="term" value="C:membrane"/>
    <property type="evidence" value="ECO:0007669"/>
    <property type="project" value="UniProtKB-SubCell"/>
</dbReference>
<evidence type="ECO:0000256" key="6">
    <source>
        <dbReference type="ARBA" id="ARBA00022692"/>
    </source>
</evidence>
<keyword evidence="9" id="KW-0067">ATP-binding</keyword>
<dbReference type="EC" id="2.7.13.3" evidence="3"/>
<organism evidence="19 20">
    <name type="scientific">Pontibacter qinzhouensis</name>
    <dbReference type="NCBI Taxonomy" id="2603253"/>
    <lineage>
        <taxon>Bacteria</taxon>
        <taxon>Pseudomonadati</taxon>
        <taxon>Bacteroidota</taxon>
        <taxon>Cytophagia</taxon>
        <taxon>Cytophagales</taxon>
        <taxon>Hymenobacteraceae</taxon>
        <taxon>Pontibacter</taxon>
    </lineage>
</organism>
<keyword evidence="12" id="KW-0472">Membrane</keyword>
<evidence type="ECO:0000256" key="1">
    <source>
        <dbReference type="ARBA" id="ARBA00000085"/>
    </source>
</evidence>
<dbReference type="CDD" id="cd17546">
    <property type="entry name" value="REC_hyHK_CKI1_RcsC-like"/>
    <property type="match status" value="1"/>
</dbReference>
<evidence type="ECO:0000256" key="14">
    <source>
        <dbReference type="SAM" id="Coils"/>
    </source>
</evidence>
<dbReference type="GO" id="GO:0000155">
    <property type="term" value="F:phosphorelay sensor kinase activity"/>
    <property type="evidence" value="ECO:0007669"/>
    <property type="project" value="InterPro"/>
</dbReference>
<evidence type="ECO:0000256" key="13">
    <source>
        <dbReference type="PROSITE-ProRule" id="PRU00169"/>
    </source>
</evidence>
<dbReference type="PRINTS" id="PR00344">
    <property type="entry name" value="BCTRLSENSOR"/>
</dbReference>
<dbReference type="SMART" id="SM00388">
    <property type="entry name" value="HisKA"/>
    <property type="match status" value="1"/>
</dbReference>
<dbReference type="SMART" id="SM00091">
    <property type="entry name" value="PAS"/>
    <property type="match status" value="1"/>
</dbReference>
<dbReference type="SMART" id="SM00448">
    <property type="entry name" value="REC"/>
    <property type="match status" value="1"/>
</dbReference>
<reference evidence="19 20" key="1">
    <citation type="submission" date="2019-08" db="EMBL/GenBank/DDBJ databases">
        <authorList>
            <person name="Shi S."/>
        </authorList>
    </citation>
    <scope>NUCLEOTIDE SEQUENCE [LARGE SCALE GENOMIC DNA]</scope>
    <source>
        <strain evidence="19 20">GY10130</strain>
    </source>
</reference>
<dbReference type="InterPro" id="IPR011006">
    <property type="entry name" value="CheY-like_superfamily"/>
</dbReference>
<keyword evidence="4 13" id="KW-0597">Phosphoprotein</keyword>
<dbReference type="Gene3D" id="3.30.450.20">
    <property type="entry name" value="PAS domain"/>
    <property type="match status" value="1"/>
</dbReference>